<evidence type="ECO:0000256" key="10">
    <source>
        <dbReference type="ARBA" id="ARBA00023235"/>
    </source>
</evidence>
<gene>
    <name evidence="17" type="ORF">F1737_00475</name>
</gene>
<accession>A0AA97F9G1</accession>
<dbReference type="Pfam" id="PF00580">
    <property type="entry name" value="UvrD-helicase"/>
    <property type="match status" value="2"/>
</dbReference>
<evidence type="ECO:0000259" key="16">
    <source>
        <dbReference type="PROSITE" id="PS51217"/>
    </source>
</evidence>
<dbReference type="AlphaFoldDB" id="A0AA97F9G1"/>
<evidence type="ECO:0000256" key="1">
    <source>
        <dbReference type="ARBA" id="ARBA00022722"/>
    </source>
</evidence>
<dbReference type="InterPro" id="IPR027417">
    <property type="entry name" value="P-loop_NTPase"/>
</dbReference>
<evidence type="ECO:0000256" key="12">
    <source>
        <dbReference type="ARBA" id="ARBA00034808"/>
    </source>
</evidence>
<dbReference type="InterPro" id="IPR000212">
    <property type="entry name" value="DNA_helicase_UvrD/REP"/>
</dbReference>
<dbReference type="GO" id="GO:0005829">
    <property type="term" value="C:cytosol"/>
    <property type="evidence" value="ECO:0007669"/>
    <property type="project" value="TreeGrafter"/>
</dbReference>
<feature type="domain" description="UvrD-like helicase ATP-binding" evidence="15">
    <location>
        <begin position="1"/>
        <end position="451"/>
    </location>
</feature>
<dbReference type="Gene3D" id="1.10.486.10">
    <property type="entry name" value="PCRA, domain 4"/>
    <property type="match status" value="1"/>
</dbReference>
<evidence type="ECO:0000256" key="11">
    <source>
        <dbReference type="ARBA" id="ARBA00034617"/>
    </source>
</evidence>
<evidence type="ECO:0000256" key="14">
    <source>
        <dbReference type="PROSITE-ProRule" id="PRU00560"/>
    </source>
</evidence>
<evidence type="ECO:0000256" key="7">
    <source>
        <dbReference type="ARBA" id="ARBA00022840"/>
    </source>
</evidence>
<dbReference type="Pfam" id="PF12705">
    <property type="entry name" value="PDDEXK_1"/>
    <property type="match status" value="1"/>
</dbReference>
<keyword evidence="3" id="KW-0227">DNA damage</keyword>
<evidence type="ECO:0000256" key="3">
    <source>
        <dbReference type="ARBA" id="ARBA00022763"/>
    </source>
</evidence>
<dbReference type="Gene3D" id="3.40.50.300">
    <property type="entry name" value="P-loop containing nucleotide triphosphate hydrolases"/>
    <property type="match status" value="3"/>
</dbReference>
<dbReference type="InterPro" id="IPR038726">
    <property type="entry name" value="PDDEXK_AddAB-type"/>
</dbReference>
<keyword evidence="9" id="KW-0234">DNA repair</keyword>
<evidence type="ECO:0000256" key="2">
    <source>
        <dbReference type="ARBA" id="ARBA00022741"/>
    </source>
</evidence>
<keyword evidence="7 14" id="KW-0067">ATP-binding</keyword>
<dbReference type="EC" id="5.6.2.4" evidence="12"/>
<dbReference type="InterPro" id="IPR011604">
    <property type="entry name" value="PDDEXK-like_dom_sf"/>
</dbReference>
<dbReference type="GO" id="GO:0004527">
    <property type="term" value="F:exonuclease activity"/>
    <property type="evidence" value="ECO:0007669"/>
    <property type="project" value="UniProtKB-KW"/>
</dbReference>
<sequence>MLTDRQKEALRDDVSLCVTAGAGTGKTHVLVSRYIHLIENSGCRPSDILALTFTDKAASEMKERAEKEIFLKEGKFWDQIKEEMMWANISTFHSFCSGVLREFSLEAGLDPGYVILGESDSEEIIAGALKRIFHENPPVAVGKNVSDALDAFGLFYLEKYLRILYIRRRYATEFFRELSENPRKVVSVWQDVLLEEKTRIAKEFKGSGPLFSAAKSLLGLADAYAGEGDKATKYLFDVRDSLRMLFEDDPESVCTGLYGVANTKGGSARMGKKEIFGDDKNLLISSYSALKEYASGLPSEILKGEIGPDLPVTKRTLKILSCLGVVFGYMTEIIEREKRKRGGIDFTDMINLTDSLFKNHPDLVSRHFKGRYKFIMVDEFQDTDPVQADIVGKLLSDAKRGCKSLFIVGDPKQSIYLFRDADVTQFRRSGDKITEEFGGITVALDINFRSTNEVLSFVNLLFSRLLVETKRPWDFSYEPISVSDKRKDDRGSVELIICQSAKRASERAVLEAESVAKRIKAAVTSDPLYVWHENPDDKSPLKCQAGYGDIAVLLERRKNLKYLEHALSLYDIPYRVHAGFGLYTRQEITDVRSVLSFLKNPADDISLYALLRSPWFGFSDARLFMISKGSGKNLYSKLKLSDDEDAKEAFLKLSKWVLFAGRNTPSEIYRHIINDSCIHAVYAGISEGEQMIANIEKLGGIIREREKAGFYSLDRLVNDLNTACESNEAEGEAEPETAGGDSVLIMTVHASKGLEFPVVFAPGLTDSAPPDNETILVDDRLGVGIKVPDFDTGDDFINSPPLSLQKYIKSQKLRAESKRLFYVAATRARDHLIMSGTLPKELPASAESCKTRMDWIMHYLFAGLNKIPEDGIYNAGDEGKPVNIRVISAESMSGVPRSHQGRILAKPDTALLDSCKKSPVEKTTPSVLPRGAFSATEIEAYVRSPERHRKLYIERRPEIGLLQYPDKPDGRVLGKINHEIFSGRTPEEVLLKYGAEPDDAGNYLDIYRKFLENPFMQDVTETYFELPFSVLIGGYTFSGFIDRLIRKNDGWYVIDYKTGNKSEDDSHEIQMAVYKKAASEIVKSDVQTLLYYTQTGEFETPDYDYEKTLDSIKYVCDKITGAEMV</sequence>
<dbReference type="SUPFAM" id="SSF52540">
    <property type="entry name" value="P-loop containing nucleoside triphosphate hydrolases"/>
    <property type="match status" value="1"/>
</dbReference>
<dbReference type="Proteomes" id="UP001301797">
    <property type="component" value="Chromosome"/>
</dbReference>
<evidence type="ECO:0000256" key="13">
    <source>
        <dbReference type="ARBA" id="ARBA00048988"/>
    </source>
</evidence>
<keyword evidence="10" id="KW-0413">Isomerase</keyword>
<keyword evidence="2 14" id="KW-0547">Nucleotide-binding</keyword>
<dbReference type="Pfam" id="PF13361">
    <property type="entry name" value="UvrD_C"/>
    <property type="match status" value="1"/>
</dbReference>
<protein>
    <recommendedName>
        <fullName evidence="12">DNA 3'-5' helicase</fullName>
        <ecNumber evidence="12">5.6.2.4</ecNumber>
    </recommendedName>
</protein>
<evidence type="ECO:0000313" key="17">
    <source>
        <dbReference type="EMBL" id="WOF15260.1"/>
    </source>
</evidence>
<evidence type="ECO:0000256" key="5">
    <source>
        <dbReference type="ARBA" id="ARBA00022806"/>
    </source>
</evidence>
<evidence type="ECO:0000313" key="18">
    <source>
        <dbReference type="Proteomes" id="UP001301797"/>
    </source>
</evidence>
<evidence type="ECO:0000256" key="8">
    <source>
        <dbReference type="ARBA" id="ARBA00023125"/>
    </source>
</evidence>
<comment type="catalytic activity">
    <reaction evidence="13">
        <text>ATP + H2O = ADP + phosphate + H(+)</text>
        <dbReference type="Rhea" id="RHEA:13065"/>
        <dbReference type="ChEBI" id="CHEBI:15377"/>
        <dbReference type="ChEBI" id="CHEBI:15378"/>
        <dbReference type="ChEBI" id="CHEBI:30616"/>
        <dbReference type="ChEBI" id="CHEBI:43474"/>
        <dbReference type="ChEBI" id="CHEBI:456216"/>
        <dbReference type="EC" id="5.6.2.4"/>
    </reaction>
</comment>
<proteinExistence type="predicted"/>
<dbReference type="GO" id="GO:0033202">
    <property type="term" value="C:DNA helicase complex"/>
    <property type="evidence" value="ECO:0007669"/>
    <property type="project" value="TreeGrafter"/>
</dbReference>
<keyword evidence="8" id="KW-0238">DNA-binding</keyword>
<dbReference type="InterPro" id="IPR011335">
    <property type="entry name" value="Restrct_endonuc-II-like"/>
</dbReference>
<dbReference type="Gene3D" id="3.30.160.800">
    <property type="match status" value="1"/>
</dbReference>
<dbReference type="GO" id="GO:0000725">
    <property type="term" value="P:recombinational repair"/>
    <property type="evidence" value="ECO:0007669"/>
    <property type="project" value="TreeGrafter"/>
</dbReference>
<keyword evidence="5 14" id="KW-0347">Helicase</keyword>
<evidence type="ECO:0000256" key="6">
    <source>
        <dbReference type="ARBA" id="ARBA00022839"/>
    </source>
</evidence>
<evidence type="ECO:0000256" key="4">
    <source>
        <dbReference type="ARBA" id="ARBA00022801"/>
    </source>
</evidence>
<keyword evidence="1" id="KW-0540">Nuclease</keyword>
<evidence type="ECO:0000259" key="15">
    <source>
        <dbReference type="PROSITE" id="PS51198"/>
    </source>
</evidence>
<dbReference type="GO" id="GO:0003677">
    <property type="term" value="F:DNA binding"/>
    <property type="evidence" value="ECO:0007669"/>
    <property type="project" value="UniProtKB-KW"/>
</dbReference>
<dbReference type="EMBL" id="CP043875">
    <property type="protein sequence ID" value="WOF15260.1"/>
    <property type="molecule type" value="Genomic_DNA"/>
</dbReference>
<dbReference type="SUPFAM" id="SSF52980">
    <property type="entry name" value="Restriction endonuclease-like"/>
    <property type="match status" value="1"/>
</dbReference>
<dbReference type="InterPro" id="IPR014016">
    <property type="entry name" value="UvrD-like_ATP-bd"/>
</dbReference>
<feature type="domain" description="UvrD-like helicase C-terminal" evidence="16">
    <location>
        <begin position="470"/>
        <end position="753"/>
    </location>
</feature>
<dbReference type="KEGG" id="mefw:F1737_00475"/>
<reference evidence="17 18" key="1">
    <citation type="submission" date="2019-09" db="EMBL/GenBank/DDBJ databases">
        <title>The complete genome of Methanoplanus sp. FWC-SCC4.</title>
        <authorList>
            <person name="Chen S.-C."/>
            <person name="Zhou Y.-Z."/>
            <person name="Lai M.-C."/>
        </authorList>
    </citation>
    <scope>NUCLEOTIDE SEQUENCE [LARGE SCALE GENOMIC DNA]</scope>
    <source>
        <strain evidence="17 18">FWC-SCC4</strain>
    </source>
</reference>
<organism evidence="17 18">
    <name type="scientific">Methanochimaera problematica</name>
    <dbReference type="NCBI Taxonomy" id="2609417"/>
    <lineage>
        <taxon>Archaea</taxon>
        <taxon>Methanobacteriati</taxon>
        <taxon>Methanobacteriota</taxon>
        <taxon>Stenosarchaea group</taxon>
        <taxon>Methanomicrobia</taxon>
        <taxon>Methanomicrobiales</taxon>
        <taxon>Methanomicrobiaceae</taxon>
        <taxon>Methanochimaera</taxon>
    </lineage>
</organism>
<dbReference type="GO" id="GO:0043138">
    <property type="term" value="F:3'-5' DNA helicase activity"/>
    <property type="evidence" value="ECO:0007669"/>
    <property type="project" value="UniProtKB-EC"/>
</dbReference>
<dbReference type="GO" id="GO:0005524">
    <property type="term" value="F:ATP binding"/>
    <property type="evidence" value="ECO:0007669"/>
    <property type="project" value="UniProtKB-UniRule"/>
</dbReference>
<dbReference type="PANTHER" id="PTHR11070">
    <property type="entry name" value="UVRD / RECB / PCRA DNA HELICASE FAMILY MEMBER"/>
    <property type="match status" value="1"/>
</dbReference>
<dbReference type="PANTHER" id="PTHR11070:SF2">
    <property type="entry name" value="ATP-DEPENDENT DNA HELICASE SRS2"/>
    <property type="match status" value="1"/>
</dbReference>
<name>A0AA97F9G1_9EURY</name>
<dbReference type="PROSITE" id="PS51217">
    <property type="entry name" value="UVRD_HELICASE_CTER"/>
    <property type="match status" value="1"/>
</dbReference>
<dbReference type="RefSeq" id="WP_317136827.1">
    <property type="nucleotide sequence ID" value="NZ_CP043875.1"/>
</dbReference>
<feature type="binding site" evidence="14">
    <location>
        <begin position="20"/>
        <end position="27"/>
    </location>
    <ligand>
        <name>ATP</name>
        <dbReference type="ChEBI" id="CHEBI:30616"/>
    </ligand>
</feature>
<evidence type="ECO:0000256" key="9">
    <source>
        <dbReference type="ARBA" id="ARBA00023204"/>
    </source>
</evidence>
<dbReference type="GeneID" id="85228598"/>
<keyword evidence="4 14" id="KW-0378">Hydrolase</keyword>
<dbReference type="PROSITE" id="PS51198">
    <property type="entry name" value="UVRD_HELICASE_ATP_BIND"/>
    <property type="match status" value="1"/>
</dbReference>
<comment type="catalytic activity">
    <reaction evidence="11">
        <text>Couples ATP hydrolysis with the unwinding of duplex DNA by translocating in the 3'-5' direction.</text>
        <dbReference type="EC" id="5.6.2.4"/>
    </reaction>
</comment>
<keyword evidence="6" id="KW-0269">Exonuclease</keyword>
<keyword evidence="18" id="KW-1185">Reference proteome</keyword>
<dbReference type="InterPro" id="IPR014017">
    <property type="entry name" value="DNA_helicase_UvrD-like_C"/>
</dbReference>
<dbReference type="Gene3D" id="3.90.320.10">
    <property type="match status" value="1"/>
</dbReference>